<feature type="signal peptide" evidence="1">
    <location>
        <begin position="1"/>
        <end position="19"/>
    </location>
</feature>
<feature type="chain" id="PRO_5040762806" evidence="1">
    <location>
        <begin position="20"/>
        <end position="184"/>
    </location>
</feature>
<comment type="caution">
    <text evidence="2">The sequence shown here is derived from an EMBL/GenBank/DDBJ whole genome shotgun (WGS) entry which is preliminary data.</text>
</comment>
<dbReference type="AlphaFoldDB" id="A0A9W7CGI6"/>
<reference evidence="3" key="1">
    <citation type="journal article" date="2023" name="Commun. Biol.">
        <title>Genome analysis of Parmales, the sister group of diatoms, reveals the evolutionary specialization of diatoms from phago-mixotrophs to photoautotrophs.</title>
        <authorList>
            <person name="Ban H."/>
            <person name="Sato S."/>
            <person name="Yoshikawa S."/>
            <person name="Yamada K."/>
            <person name="Nakamura Y."/>
            <person name="Ichinomiya M."/>
            <person name="Sato N."/>
            <person name="Blanc-Mathieu R."/>
            <person name="Endo H."/>
            <person name="Kuwata A."/>
            <person name="Ogata H."/>
        </authorList>
    </citation>
    <scope>NUCLEOTIDE SEQUENCE [LARGE SCALE GENOMIC DNA]</scope>
    <source>
        <strain evidence="3">NIES 3700</strain>
    </source>
</reference>
<keyword evidence="1" id="KW-0732">Signal</keyword>
<keyword evidence="3" id="KW-1185">Reference proteome</keyword>
<dbReference type="Proteomes" id="UP001165122">
    <property type="component" value="Unassembled WGS sequence"/>
</dbReference>
<accession>A0A9W7CGI6</accession>
<gene>
    <name evidence="2" type="ORF">TrLO_g7260</name>
</gene>
<evidence type="ECO:0000313" key="3">
    <source>
        <dbReference type="Proteomes" id="UP001165122"/>
    </source>
</evidence>
<protein>
    <submittedName>
        <fullName evidence="2">Uncharacterized protein</fullName>
    </submittedName>
</protein>
<evidence type="ECO:0000313" key="2">
    <source>
        <dbReference type="EMBL" id="GMI04244.1"/>
    </source>
</evidence>
<name>A0A9W7CGI6_9STRA</name>
<evidence type="ECO:0000256" key="1">
    <source>
        <dbReference type="SAM" id="SignalP"/>
    </source>
</evidence>
<proteinExistence type="predicted"/>
<sequence length="184" mass="20006">MRSFLLLLFLLNLLPLTSSYLPTFRPLLSSPSSTTKISNSPNSFNSQTQIIDDLNTEQKIISENNYKLRSKYLLSTTSIITISLSSLAYTTFDNPYIPLSYLAGGLLGLFYLRGLSSYVSTIGASDITTDTLKDAGSGAGRFAGFLMLFVLARAVGDFNLGAGVAGFFTYQVGSVVEGFRSWND</sequence>
<organism evidence="2 3">
    <name type="scientific">Triparma laevis f. longispina</name>
    <dbReference type="NCBI Taxonomy" id="1714387"/>
    <lineage>
        <taxon>Eukaryota</taxon>
        <taxon>Sar</taxon>
        <taxon>Stramenopiles</taxon>
        <taxon>Ochrophyta</taxon>
        <taxon>Bolidophyceae</taxon>
        <taxon>Parmales</taxon>
        <taxon>Triparmaceae</taxon>
        <taxon>Triparma</taxon>
    </lineage>
</organism>
<dbReference type="EMBL" id="BRXW01000070">
    <property type="protein sequence ID" value="GMI04244.1"/>
    <property type="molecule type" value="Genomic_DNA"/>
</dbReference>